<dbReference type="EMBL" id="JAMQBK010000074">
    <property type="protein sequence ID" value="MCM2373973.1"/>
    <property type="molecule type" value="Genomic_DNA"/>
</dbReference>
<dbReference type="RefSeq" id="WP_250931850.1">
    <property type="nucleotide sequence ID" value="NZ_JAMQBK010000074.1"/>
</dbReference>
<sequence>MNQPQPNKPQPNKPQPNNPLHGVTLKAMLEYLVAEYGWQRLGERINIHCFNYEPSINSSLKFLRKTDWARAKVERLYLDSISYDERKGKNNSHDGELPSDIGSIWDRARRDG</sequence>
<evidence type="ECO:0000256" key="1">
    <source>
        <dbReference type="SAM" id="MobiDB-lite"/>
    </source>
</evidence>
<dbReference type="InterPro" id="IPR036361">
    <property type="entry name" value="SAP_dom_sf"/>
</dbReference>
<feature type="compositionally biased region" description="Pro residues" evidence="1">
    <location>
        <begin position="1"/>
        <end position="17"/>
    </location>
</feature>
<name>A0ABT0UC70_9BACT</name>
<reference evidence="2 3" key="1">
    <citation type="journal article" date="2022" name="Syst. Appl. Microbiol.">
        <title>Rhodopirellula aestuarii sp. nov., a novel member of the genus Rhodopirellula isolated from brackish sediments collected in the Tagus River estuary, Portugal.</title>
        <authorList>
            <person name="Vitorino I.R."/>
            <person name="Klimek D."/>
            <person name="Calusinska M."/>
            <person name="Lobo-da-Cunha A."/>
            <person name="Vasconcelos V."/>
            <person name="Lage O.M."/>
        </authorList>
    </citation>
    <scope>NUCLEOTIDE SEQUENCE [LARGE SCALE GENOMIC DNA]</scope>
    <source>
        <strain evidence="2 3">ICT_H3.1</strain>
    </source>
</reference>
<evidence type="ECO:0000313" key="3">
    <source>
        <dbReference type="Proteomes" id="UP001202961"/>
    </source>
</evidence>
<gene>
    <name evidence="2" type="ORF">NB063_25435</name>
</gene>
<dbReference type="Gene3D" id="1.10.720.30">
    <property type="entry name" value="SAP domain"/>
    <property type="match status" value="1"/>
</dbReference>
<organism evidence="2 3">
    <name type="scientific">Aporhodopirellula aestuarii</name>
    <dbReference type="NCBI Taxonomy" id="2950107"/>
    <lineage>
        <taxon>Bacteria</taxon>
        <taxon>Pseudomonadati</taxon>
        <taxon>Planctomycetota</taxon>
        <taxon>Planctomycetia</taxon>
        <taxon>Pirellulales</taxon>
        <taxon>Pirellulaceae</taxon>
        <taxon>Aporhodopirellula</taxon>
    </lineage>
</organism>
<dbReference type="InterPro" id="IPR018668">
    <property type="entry name" value="DNA-binding_VF530-like"/>
</dbReference>
<dbReference type="Pfam" id="PF09905">
    <property type="entry name" value="VF530"/>
    <property type="match status" value="1"/>
</dbReference>
<protein>
    <submittedName>
        <fullName evidence="2">VF530 family protein</fullName>
    </submittedName>
</protein>
<evidence type="ECO:0000313" key="2">
    <source>
        <dbReference type="EMBL" id="MCM2373973.1"/>
    </source>
</evidence>
<comment type="caution">
    <text evidence="2">The sequence shown here is derived from an EMBL/GenBank/DDBJ whole genome shotgun (WGS) entry which is preliminary data.</text>
</comment>
<accession>A0ABT0UC70</accession>
<proteinExistence type="predicted"/>
<dbReference type="Proteomes" id="UP001202961">
    <property type="component" value="Unassembled WGS sequence"/>
</dbReference>
<feature type="compositionally biased region" description="Basic and acidic residues" evidence="1">
    <location>
        <begin position="85"/>
        <end position="96"/>
    </location>
</feature>
<feature type="region of interest" description="Disordered" evidence="1">
    <location>
        <begin position="85"/>
        <end position="112"/>
    </location>
</feature>
<feature type="region of interest" description="Disordered" evidence="1">
    <location>
        <begin position="1"/>
        <end position="21"/>
    </location>
</feature>
<keyword evidence="3" id="KW-1185">Reference proteome</keyword>